<feature type="compositionally biased region" description="Basic and acidic residues" evidence="1">
    <location>
        <begin position="1"/>
        <end position="11"/>
    </location>
</feature>
<protein>
    <submittedName>
        <fullName evidence="2">Uncharacterized protein</fullName>
    </submittedName>
</protein>
<comment type="caution">
    <text evidence="2">The sequence shown here is derived from an EMBL/GenBank/DDBJ whole genome shotgun (WGS) entry which is preliminary data.</text>
</comment>
<dbReference type="EMBL" id="DUZY01000003">
    <property type="protein sequence ID" value="DAD31143.1"/>
    <property type="molecule type" value="Genomic_DNA"/>
</dbReference>
<evidence type="ECO:0000313" key="3">
    <source>
        <dbReference type="Proteomes" id="UP000607653"/>
    </source>
</evidence>
<accession>A0A822YG54</accession>
<dbReference type="AlphaFoldDB" id="A0A822YG54"/>
<keyword evidence="3" id="KW-1185">Reference proteome</keyword>
<gene>
    <name evidence="2" type="ORF">HUJ06_009994</name>
</gene>
<reference evidence="2 3" key="1">
    <citation type="journal article" date="2020" name="Mol. Biol. Evol.">
        <title>Distinct Expression and Methylation Patterns for Genes with Different Fates following a Single Whole-Genome Duplication in Flowering Plants.</title>
        <authorList>
            <person name="Shi T."/>
            <person name="Rahmani R.S."/>
            <person name="Gugger P.F."/>
            <person name="Wang M."/>
            <person name="Li H."/>
            <person name="Zhang Y."/>
            <person name="Li Z."/>
            <person name="Wang Q."/>
            <person name="Van de Peer Y."/>
            <person name="Marchal K."/>
            <person name="Chen J."/>
        </authorList>
    </citation>
    <scope>NUCLEOTIDE SEQUENCE [LARGE SCALE GENOMIC DNA]</scope>
    <source>
        <tissue evidence="2">Leaf</tissue>
    </source>
</reference>
<dbReference type="Proteomes" id="UP000607653">
    <property type="component" value="Unassembled WGS sequence"/>
</dbReference>
<evidence type="ECO:0000256" key="1">
    <source>
        <dbReference type="SAM" id="MobiDB-lite"/>
    </source>
</evidence>
<feature type="region of interest" description="Disordered" evidence="1">
    <location>
        <begin position="1"/>
        <end position="28"/>
    </location>
</feature>
<sequence length="90" mass="9684">MRTENEPHDESDGADDEEHDNNCGDEATKEGSAPLIVMRGIVWIGVVVSYWRWCGLWVGCVDGDGCGGVARLRWWVAIGAVASLPLVVAG</sequence>
<organism evidence="2 3">
    <name type="scientific">Nelumbo nucifera</name>
    <name type="common">Sacred lotus</name>
    <dbReference type="NCBI Taxonomy" id="4432"/>
    <lineage>
        <taxon>Eukaryota</taxon>
        <taxon>Viridiplantae</taxon>
        <taxon>Streptophyta</taxon>
        <taxon>Embryophyta</taxon>
        <taxon>Tracheophyta</taxon>
        <taxon>Spermatophyta</taxon>
        <taxon>Magnoliopsida</taxon>
        <taxon>Proteales</taxon>
        <taxon>Nelumbonaceae</taxon>
        <taxon>Nelumbo</taxon>
    </lineage>
</organism>
<evidence type="ECO:0000313" key="2">
    <source>
        <dbReference type="EMBL" id="DAD31143.1"/>
    </source>
</evidence>
<name>A0A822YG54_NELNU</name>
<proteinExistence type="predicted"/>